<reference evidence="2" key="1">
    <citation type="journal article" date="2023" name="Front. Plant Sci.">
        <title>Chromosomal-level genome assembly of Melastoma candidum provides insights into trichome evolution.</title>
        <authorList>
            <person name="Zhong Y."/>
            <person name="Wu W."/>
            <person name="Sun C."/>
            <person name="Zou P."/>
            <person name="Liu Y."/>
            <person name="Dai S."/>
            <person name="Zhou R."/>
        </authorList>
    </citation>
    <scope>NUCLEOTIDE SEQUENCE [LARGE SCALE GENOMIC DNA]</scope>
</reference>
<organism evidence="1 2">
    <name type="scientific">Melastoma candidum</name>
    <dbReference type="NCBI Taxonomy" id="119954"/>
    <lineage>
        <taxon>Eukaryota</taxon>
        <taxon>Viridiplantae</taxon>
        <taxon>Streptophyta</taxon>
        <taxon>Embryophyta</taxon>
        <taxon>Tracheophyta</taxon>
        <taxon>Spermatophyta</taxon>
        <taxon>Magnoliopsida</taxon>
        <taxon>eudicotyledons</taxon>
        <taxon>Gunneridae</taxon>
        <taxon>Pentapetalae</taxon>
        <taxon>rosids</taxon>
        <taxon>malvids</taxon>
        <taxon>Myrtales</taxon>
        <taxon>Melastomataceae</taxon>
        <taxon>Melastomatoideae</taxon>
        <taxon>Melastomateae</taxon>
        <taxon>Melastoma</taxon>
    </lineage>
</organism>
<accession>A0ACB9RQB7</accession>
<dbReference type="EMBL" id="CM042882">
    <property type="protein sequence ID" value="KAI4379623.1"/>
    <property type="molecule type" value="Genomic_DNA"/>
</dbReference>
<evidence type="ECO:0000313" key="2">
    <source>
        <dbReference type="Proteomes" id="UP001057402"/>
    </source>
</evidence>
<name>A0ACB9RQB7_9MYRT</name>
<gene>
    <name evidence="1" type="ORF">MLD38_005899</name>
</gene>
<protein>
    <submittedName>
        <fullName evidence="1">Uncharacterized protein</fullName>
    </submittedName>
</protein>
<dbReference type="Proteomes" id="UP001057402">
    <property type="component" value="Chromosome 3"/>
</dbReference>
<keyword evidence="2" id="KW-1185">Reference proteome</keyword>
<sequence>MGRSPCCAKVGLNRGAWTAIEDKILISYISAHGEGKWRNLPKRAGLKRCGKSCRLRWLNYLRPDIKRGNISPDEEELIVRLHNLLGNRWSLIAGRLPGRTDNEIKNYWNTTLAKRLAKPTSPAQPSRPPPPPPPSRAKRKTVPPPSNSCSPRRPPSMATRPKVSRAKPNKSLRTFPSQFSLGSSKPVIPIGDDRAQLLAPPPPEILQTEGAVPLPTGGDSLSEGQLGDLGFLDFSEKMLEDWATMCDGADIAASTEEGKDSMLDLESLSYLLEEWP</sequence>
<evidence type="ECO:0000313" key="1">
    <source>
        <dbReference type="EMBL" id="KAI4379623.1"/>
    </source>
</evidence>
<comment type="caution">
    <text evidence="1">The sequence shown here is derived from an EMBL/GenBank/DDBJ whole genome shotgun (WGS) entry which is preliminary data.</text>
</comment>
<proteinExistence type="predicted"/>